<feature type="compositionally biased region" description="Basic residues" evidence="1">
    <location>
        <begin position="217"/>
        <end position="230"/>
    </location>
</feature>
<sequence length="333" mass="36457">MMGILEVEGFGEALPPPRSVFCLIIGIKSHPQSWIIIISSSSSSSMEAVMGESLYSTMFSSPIISKLMTILDDDDYWDQVFVMLIDQGYFTENLDPSSSEEEEEEPSDFGGISDSSRGDDLRTSITDQENPAYAKCGDKPFPAYKDIEFLTSKTMATGRSGFSSGTAAAPTIDSSSSSSPDPLIPTVVPTTAGASASGSGYSSAAKRPRSPQPANPPRKHASLSGGRRKKSDIVSDAVAEMVKLSKQKLDLVRQIYQNEVTNRPNIPTINACMSRVYNLPGMTDEQILAACDALRDDKNRQLFMTMNDKLAFMWVDRQVAMQNNLYKRYFPGM</sequence>
<protein>
    <submittedName>
        <fullName evidence="2">Uncharacterized protein</fullName>
    </submittedName>
</protein>
<evidence type="ECO:0000256" key="1">
    <source>
        <dbReference type="SAM" id="MobiDB-lite"/>
    </source>
</evidence>
<dbReference type="AlphaFoldDB" id="A0A6V7NYP6"/>
<accession>A0A6V7NYP6</accession>
<feature type="region of interest" description="Disordered" evidence="1">
    <location>
        <begin position="160"/>
        <end position="232"/>
    </location>
</feature>
<dbReference type="EMBL" id="LR862143">
    <property type="protein sequence ID" value="CAD1823713.1"/>
    <property type="molecule type" value="Genomic_DNA"/>
</dbReference>
<feature type="region of interest" description="Disordered" evidence="1">
    <location>
        <begin position="93"/>
        <end position="137"/>
    </location>
</feature>
<gene>
    <name evidence="2" type="ORF">CB5_LOCUS6924</name>
</gene>
<dbReference type="PANTHER" id="PTHR47072">
    <property type="match status" value="1"/>
</dbReference>
<evidence type="ECO:0000313" key="2">
    <source>
        <dbReference type="EMBL" id="CAD1823713.1"/>
    </source>
</evidence>
<proteinExistence type="predicted"/>
<name>A0A6V7NYP6_ANACO</name>
<organism evidence="2">
    <name type="scientific">Ananas comosus var. bracteatus</name>
    <name type="common">red pineapple</name>
    <dbReference type="NCBI Taxonomy" id="296719"/>
    <lineage>
        <taxon>Eukaryota</taxon>
        <taxon>Viridiplantae</taxon>
        <taxon>Streptophyta</taxon>
        <taxon>Embryophyta</taxon>
        <taxon>Tracheophyta</taxon>
        <taxon>Spermatophyta</taxon>
        <taxon>Magnoliopsida</taxon>
        <taxon>Liliopsida</taxon>
        <taxon>Poales</taxon>
        <taxon>Bromeliaceae</taxon>
        <taxon>Bromelioideae</taxon>
        <taxon>Ananas</taxon>
    </lineage>
</organism>
<feature type="compositionally biased region" description="Low complexity" evidence="1">
    <location>
        <begin position="192"/>
        <end position="205"/>
    </location>
</feature>
<reference evidence="2" key="1">
    <citation type="submission" date="2020-07" db="EMBL/GenBank/DDBJ databases">
        <authorList>
            <person name="Lin J."/>
        </authorList>
    </citation>
    <scope>NUCLEOTIDE SEQUENCE</scope>
</reference>
<feature type="compositionally biased region" description="Acidic residues" evidence="1">
    <location>
        <begin position="98"/>
        <end position="107"/>
    </location>
</feature>
<dbReference type="PANTHER" id="PTHR47072:SF4">
    <property type="entry name" value="MYB_SANT-LIKE DOMAIN-CONTAINING PROTEIN"/>
    <property type="match status" value="1"/>
</dbReference>